<dbReference type="GO" id="GO:0003723">
    <property type="term" value="F:RNA binding"/>
    <property type="evidence" value="ECO:0007669"/>
    <property type="project" value="UniProtKB-KW"/>
</dbReference>
<dbReference type="Proteomes" id="UP000297638">
    <property type="component" value="Unassembled WGS sequence"/>
</dbReference>
<dbReference type="InterPro" id="IPR036986">
    <property type="entry name" value="S4_RNA-bd_sf"/>
</dbReference>
<dbReference type="SUPFAM" id="SSF55174">
    <property type="entry name" value="Alpha-L RNA-binding motif"/>
    <property type="match status" value="1"/>
</dbReference>
<evidence type="ECO:0000313" key="3">
    <source>
        <dbReference type="EMBL" id="TFH55037.1"/>
    </source>
</evidence>
<organism evidence="2 4">
    <name type="scientific">Glutamicibacter arilaitensis</name>
    <dbReference type="NCBI Taxonomy" id="256701"/>
    <lineage>
        <taxon>Bacteria</taxon>
        <taxon>Bacillati</taxon>
        <taxon>Actinomycetota</taxon>
        <taxon>Actinomycetes</taxon>
        <taxon>Micrococcales</taxon>
        <taxon>Micrococcaceae</taxon>
        <taxon>Glutamicibacter</taxon>
    </lineage>
</organism>
<comment type="caution">
    <text evidence="2">The sequence shown here is derived from an EMBL/GenBank/DDBJ whole genome shotgun (WGS) entry which is preliminary data.</text>
</comment>
<proteinExistence type="predicted"/>
<sequence>MEAMSANEAFDLEIRDESIRLGQLLKLASLAEDGIHAKEMISDGIVTVNGQVDTRRGAQIRPGDVVCVNGECVKVTAQQ</sequence>
<dbReference type="EMBL" id="PNQX01000001">
    <property type="protein sequence ID" value="PMQ21678.1"/>
    <property type="molecule type" value="Genomic_DNA"/>
</dbReference>
<protein>
    <submittedName>
        <fullName evidence="2">RNA-binding S4 domain-containing protein</fullName>
    </submittedName>
</protein>
<evidence type="ECO:0000256" key="1">
    <source>
        <dbReference type="PROSITE-ProRule" id="PRU00182"/>
    </source>
</evidence>
<evidence type="ECO:0000313" key="2">
    <source>
        <dbReference type="EMBL" id="PMQ21678.1"/>
    </source>
</evidence>
<evidence type="ECO:0000313" key="5">
    <source>
        <dbReference type="Proteomes" id="UP000297638"/>
    </source>
</evidence>
<gene>
    <name evidence="2" type="ORF">CIK84_09165</name>
    <name evidence="3" type="ORF">EXY26_13820</name>
</gene>
<evidence type="ECO:0000313" key="4">
    <source>
        <dbReference type="Proteomes" id="UP000235739"/>
    </source>
</evidence>
<dbReference type="PROSITE" id="PS50889">
    <property type="entry name" value="S4"/>
    <property type="match status" value="1"/>
</dbReference>
<keyword evidence="1" id="KW-0694">RNA-binding</keyword>
<name>A0A2N7S6B4_9MICC</name>
<reference evidence="3 5" key="2">
    <citation type="submission" date="2019-03" db="EMBL/GenBank/DDBJ databases">
        <title>Glutamicibacter sp. LJH19 genome.</title>
        <authorList>
            <person name="Sinai Borker S."/>
            <person name="Kumar R."/>
        </authorList>
    </citation>
    <scope>NUCLEOTIDE SEQUENCE [LARGE SCALE GENOMIC DNA]</scope>
    <source>
        <strain evidence="3 5">LJH19</strain>
    </source>
</reference>
<dbReference type="CDD" id="cd00165">
    <property type="entry name" value="S4"/>
    <property type="match status" value="1"/>
</dbReference>
<dbReference type="Pfam" id="PF13275">
    <property type="entry name" value="S4_2"/>
    <property type="match status" value="1"/>
</dbReference>
<accession>A0A2N7S6B4</accession>
<dbReference type="Proteomes" id="UP000235739">
    <property type="component" value="Unassembled WGS sequence"/>
</dbReference>
<dbReference type="AlphaFoldDB" id="A0A2N7S6B4"/>
<dbReference type="EMBL" id="SPDS01000002">
    <property type="protein sequence ID" value="TFH55037.1"/>
    <property type="molecule type" value="Genomic_DNA"/>
</dbReference>
<dbReference type="Gene3D" id="3.10.290.10">
    <property type="entry name" value="RNA-binding S4 domain"/>
    <property type="match status" value="1"/>
</dbReference>
<reference evidence="2 4" key="1">
    <citation type="journal article" date="2017" name="Elife">
        <title>Extensive horizontal gene transfer in cheese-associated bacteria.</title>
        <authorList>
            <person name="Bonham K.S."/>
            <person name="Wolfe B.E."/>
            <person name="Dutton R.J."/>
        </authorList>
    </citation>
    <scope>NUCLEOTIDE SEQUENCE [LARGE SCALE GENOMIC DNA]</scope>
    <source>
        <strain evidence="2 4">JB182</strain>
    </source>
</reference>